<evidence type="ECO:0000313" key="2">
    <source>
        <dbReference type="Proteomes" id="UP000655225"/>
    </source>
</evidence>
<gene>
    <name evidence="1" type="ORF">HHK36_025693</name>
</gene>
<comment type="caution">
    <text evidence="1">The sequence shown here is derived from an EMBL/GenBank/DDBJ whole genome shotgun (WGS) entry which is preliminary data.</text>
</comment>
<dbReference type="Proteomes" id="UP000655225">
    <property type="component" value="Unassembled WGS sequence"/>
</dbReference>
<dbReference type="PANTHER" id="PTHR46837">
    <property type="entry name" value="PROTEIN MLN51 HOMOLOG"/>
    <property type="match status" value="1"/>
</dbReference>
<organism evidence="1 2">
    <name type="scientific">Tetracentron sinense</name>
    <name type="common">Spur-leaf</name>
    <dbReference type="NCBI Taxonomy" id="13715"/>
    <lineage>
        <taxon>Eukaryota</taxon>
        <taxon>Viridiplantae</taxon>
        <taxon>Streptophyta</taxon>
        <taxon>Embryophyta</taxon>
        <taxon>Tracheophyta</taxon>
        <taxon>Spermatophyta</taxon>
        <taxon>Magnoliopsida</taxon>
        <taxon>Trochodendrales</taxon>
        <taxon>Trochodendraceae</taxon>
        <taxon>Tetracentron</taxon>
    </lineage>
</organism>
<dbReference type="InterPro" id="IPR044796">
    <property type="entry name" value="MLN51_plant"/>
</dbReference>
<dbReference type="PANTHER" id="PTHR46837:SF5">
    <property type="entry name" value="PROTEIN MLN51 HOMOLOG"/>
    <property type="match status" value="1"/>
</dbReference>
<name>A0A835D3D4_TETSI</name>
<evidence type="ECO:0000313" key="1">
    <source>
        <dbReference type="EMBL" id="KAF8389008.1"/>
    </source>
</evidence>
<dbReference type="GO" id="GO:0003729">
    <property type="term" value="F:mRNA binding"/>
    <property type="evidence" value="ECO:0007669"/>
    <property type="project" value="InterPro"/>
</dbReference>
<keyword evidence="2" id="KW-1185">Reference proteome</keyword>
<proteinExistence type="predicted"/>
<accession>A0A835D3D4</accession>
<sequence>MGKSLKHELSWIVRQLDSEALAVLVSHLVRRSPVLSRPWTDRIFMAEDWVNMQRKGKEDSVVVALEERGGSSYGSGGSSSGDYDIAADGSDNSISGHSGSDSSFASGGYSVSTEMAYGGGDHLVATKLWHWLPVLAGAAGALGAPYCSPYFTVDGGYYARPSGQTSSLGVSRLVAHCHHFGNFTMFY</sequence>
<dbReference type="EMBL" id="JABCRI010000019">
    <property type="protein sequence ID" value="KAF8389008.1"/>
    <property type="molecule type" value="Genomic_DNA"/>
</dbReference>
<protein>
    <submittedName>
        <fullName evidence="1">Uncharacterized protein</fullName>
    </submittedName>
</protein>
<dbReference type="AlphaFoldDB" id="A0A835D3D4"/>
<dbReference type="GO" id="GO:0035145">
    <property type="term" value="C:exon-exon junction complex"/>
    <property type="evidence" value="ECO:0007669"/>
    <property type="project" value="InterPro"/>
</dbReference>
<dbReference type="GO" id="GO:0006397">
    <property type="term" value="P:mRNA processing"/>
    <property type="evidence" value="ECO:0007669"/>
    <property type="project" value="InterPro"/>
</dbReference>
<reference evidence="1 2" key="1">
    <citation type="submission" date="2020-04" db="EMBL/GenBank/DDBJ databases">
        <title>Plant Genome Project.</title>
        <authorList>
            <person name="Zhang R.-G."/>
        </authorList>
    </citation>
    <scope>NUCLEOTIDE SEQUENCE [LARGE SCALE GENOMIC DNA]</scope>
    <source>
        <strain evidence="1">YNK0</strain>
        <tissue evidence="1">Leaf</tissue>
    </source>
</reference>